<dbReference type="HOGENOM" id="CLU_014768_1_0_1"/>
<name>A0A0C9UZT5_9AGAM</name>
<organism evidence="1 2">
    <name type="scientific">Hydnomerulius pinastri MD-312</name>
    <dbReference type="NCBI Taxonomy" id="994086"/>
    <lineage>
        <taxon>Eukaryota</taxon>
        <taxon>Fungi</taxon>
        <taxon>Dikarya</taxon>
        <taxon>Basidiomycota</taxon>
        <taxon>Agaricomycotina</taxon>
        <taxon>Agaricomycetes</taxon>
        <taxon>Agaricomycetidae</taxon>
        <taxon>Boletales</taxon>
        <taxon>Boletales incertae sedis</taxon>
        <taxon>Leucogyrophana</taxon>
    </lineage>
</organism>
<keyword evidence="2" id="KW-1185">Reference proteome</keyword>
<evidence type="ECO:0000313" key="2">
    <source>
        <dbReference type="Proteomes" id="UP000053820"/>
    </source>
</evidence>
<sequence>MSTPAGSQSFPSTVPGSFGPADPEFATIGNSHFSIPSLAALYTSTFAQGFSNDERQAVARALLRHKVHQDGTHYQTRTIGGLHPSYINFNPASRSKKMLSNKALAKASLEDVFDAITMQDRLDSGISLLVQCAGVEAVPVITPDQITVDLYMTPRELHETREHISGDLAVLVQAFCQEFAIPHLHRFNRHCELEIINPPENPEPATPVSAQGPQHIPLPMAITGSRIQCLTVTSTPSVAICKAKAMSTKPPLLTTPATLNKSQTIRQHRMAKMFVSNRATEKTTTSSEPFDIPPSVVLMDTTIFGPPLISIGPNTDAIFDHFKMGDEILPRLCTLIATICSSCWEAVLQSQQWNLTYEQASNLTRALAADVQGGAVIRVEKVCVFVFQILLTN</sequence>
<dbReference type="AlphaFoldDB" id="A0A0C9UZT5"/>
<dbReference type="Proteomes" id="UP000053820">
    <property type="component" value="Unassembled WGS sequence"/>
</dbReference>
<dbReference type="OrthoDB" id="2687078at2759"/>
<protein>
    <submittedName>
        <fullName evidence="1">Uncharacterized protein</fullName>
    </submittedName>
</protein>
<proteinExistence type="predicted"/>
<evidence type="ECO:0000313" key="1">
    <source>
        <dbReference type="EMBL" id="KIJ58534.1"/>
    </source>
</evidence>
<dbReference type="EMBL" id="KN839930">
    <property type="protein sequence ID" value="KIJ58534.1"/>
    <property type="molecule type" value="Genomic_DNA"/>
</dbReference>
<accession>A0A0C9UZT5</accession>
<gene>
    <name evidence="1" type="ORF">HYDPIDRAFT_34092</name>
</gene>
<reference evidence="1 2" key="1">
    <citation type="submission" date="2014-04" db="EMBL/GenBank/DDBJ databases">
        <title>Evolutionary Origins and Diversification of the Mycorrhizal Mutualists.</title>
        <authorList>
            <consortium name="DOE Joint Genome Institute"/>
            <consortium name="Mycorrhizal Genomics Consortium"/>
            <person name="Kohler A."/>
            <person name="Kuo A."/>
            <person name="Nagy L.G."/>
            <person name="Floudas D."/>
            <person name="Copeland A."/>
            <person name="Barry K.W."/>
            <person name="Cichocki N."/>
            <person name="Veneault-Fourrey C."/>
            <person name="LaButti K."/>
            <person name="Lindquist E.A."/>
            <person name="Lipzen A."/>
            <person name="Lundell T."/>
            <person name="Morin E."/>
            <person name="Murat C."/>
            <person name="Riley R."/>
            <person name="Ohm R."/>
            <person name="Sun H."/>
            <person name="Tunlid A."/>
            <person name="Henrissat B."/>
            <person name="Grigoriev I.V."/>
            <person name="Hibbett D.S."/>
            <person name="Martin F."/>
        </authorList>
    </citation>
    <scope>NUCLEOTIDE SEQUENCE [LARGE SCALE GENOMIC DNA]</scope>
    <source>
        <strain evidence="1 2">MD-312</strain>
    </source>
</reference>